<organism evidence="6 7">
    <name type="scientific">Salinactinospora qingdaonensis</name>
    <dbReference type="NCBI Taxonomy" id="702744"/>
    <lineage>
        <taxon>Bacteria</taxon>
        <taxon>Bacillati</taxon>
        <taxon>Actinomycetota</taxon>
        <taxon>Actinomycetes</taxon>
        <taxon>Streptosporangiales</taxon>
        <taxon>Nocardiopsidaceae</taxon>
        <taxon>Salinactinospora</taxon>
    </lineage>
</organism>
<evidence type="ECO:0000259" key="5">
    <source>
        <dbReference type="Pfam" id="PF19906"/>
    </source>
</evidence>
<dbReference type="Pfam" id="PF19906">
    <property type="entry name" value="CGDB"/>
    <property type="match status" value="1"/>
</dbReference>
<keyword evidence="7" id="KW-1185">Reference proteome</keyword>
<evidence type="ECO:0000256" key="3">
    <source>
        <dbReference type="ARBA" id="ARBA00046336"/>
    </source>
</evidence>
<evidence type="ECO:0000313" key="7">
    <source>
        <dbReference type="Proteomes" id="UP001500908"/>
    </source>
</evidence>
<dbReference type="EMBL" id="BAABDD010000020">
    <property type="protein sequence ID" value="GAA3754782.1"/>
    <property type="molecule type" value="Genomic_DNA"/>
</dbReference>
<proteinExistence type="inferred from homology"/>
<sequence length="122" mass="14130">MYERYMICTDAYRATSEGFQVEIRAPYYRGIRLCLVESIEVRLDGEPVPAADITFRLRGRDYSLHELAAEHVQRWEFGERATLEVHRPALAPGEHRLSLTEELRISYMPVPLRSTAEAVLHL</sequence>
<reference evidence="7" key="1">
    <citation type="journal article" date="2019" name="Int. J. Syst. Evol. Microbiol.">
        <title>The Global Catalogue of Microorganisms (GCM) 10K type strain sequencing project: providing services to taxonomists for standard genome sequencing and annotation.</title>
        <authorList>
            <consortium name="The Broad Institute Genomics Platform"/>
            <consortium name="The Broad Institute Genome Sequencing Center for Infectious Disease"/>
            <person name="Wu L."/>
            <person name="Ma J."/>
        </authorList>
    </citation>
    <scope>NUCLEOTIDE SEQUENCE [LARGE SCALE GENOMIC DNA]</scope>
    <source>
        <strain evidence="7">JCM 17137</strain>
    </source>
</reference>
<name>A0ABP7G4C9_9ACTN</name>
<keyword evidence="1" id="KW-0456">Lyase</keyword>
<feature type="domain" description="C-glycoside deglycosidase beta subunit" evidence="5">
    <location>
        <begin position="3"/>
        <end position="107"/>
    </location>
</feature>
<evidence type="ECO:0000256" key="4">
    <source>
        <dbReference type="ARBA" id="ARBA00047208"/>
    </source>
</evidence>
<evidence type="ECO:0000256" key="2">
    <source>
        <dbReference type="ARBA" id="ARBA00023277"/>
    </source>
</evidence>
<gene>
    <name evidence="6" type="ORF">GCM10022402_36820</name>
</gene>
<comment type="caution">
    <text evidence="6">The sequence shown here is derived from an EMBL/GenBank/DDBJ whole genome shotgun (WGS) entry which is preliminary data.</text>
</comment>
<accession>A0ABP7G4C9</accession>
<protein>
    <recommendedName>
        <fullName evidence="4">C-deglycosylation enzyme beta subunit</fullName>
    </recommendedName>
</protein>
<dbReference type="Proteomes" id="UP001500908">
    <property type="component" value="Unassembled WGS sequence"/>
</dbReference>
<dbReference type="InterPro" id="IPR045959">
    <property type="entry name" value="CGDB"/>
</dbReference>
<dbReference type="RefSeq" id="WP_344973695.1">
    <property type="nucleotide sequence ID" value="NZ_BAABDD010000020.1"/>
</dbReference>
<comment type="similarity">
    <text evidence="3">Belongs to the C-glycoside deglycosidase beta subunit family.</text>
</comment>
<evidence type="ECO:0000256" key="1">
    <source>
        <dbReference type="ARBA" id="ARBA00023239"/>
    </source>
</evidence>
<evidence type="ECO:0000313" key="6">
    <source>
        <dbReference type="EMBL" id="GAA3754782.1"/>
    </source>
</evidence>
<keyword evidence="2" id="KW-0119">Carbohydrate metabolism</keyword>